<sequence length="117" mass="13641">MNYKKGDVVIAKIKSISQSDIKLITNTQSIFIITKSEITDFVDKKISSMFKLGQVVNFICLKFNKNTNQGFGSYKRNHPNEIQKQKSKNHHKLIETPNGFKNLYNYMMMFIENDNNK</sequence>
<dbReference type="InterPro" id="IPR012340">
    <property type="entry name" value="NA-bd_OB-fold"/>
</dbReference>
<dbReference type="Proteomes" id="UP000464317">
    <property type="component" value="Chromosome"/>
</dbReference>
<keyword evidence="2" id="KW-1185">Reference proteome</keyword>
<name>A0A809RS27_9BACT</name>
<dbReference type="SUPFAM" id="SSF50249">
    <property type="entry name" value="Nucleic acid-binding proteins"/>
    <property type="match status" value="1"/>
</dbReference>
<protein>
    <recommendedName>
        <fullName evidence="3">30S ribosomal protein S1</fullName>
    </recommendedName>
</protein>
<organism evidence="1 2">
    <name type="scientific">Mycoplasmopsis felis</name>
    <dbReference type="NCBI Taxonomy" id="33923"/>
    <lineage>
        <taxon>Bacteria</taxon>
        <taxon>Bacillati</taxon>
        <taxon>Mycoplasmatota</taxon>
        <taxon>Mycoplasmoidales</taxon>
        <taxon>Metamycoplasmataceae</taxon>
        <taxon>Mycoplasmopsis</taxon>
    </lineage>
</organism>
<accession>A0A809RS27</accession>
<dbReference type="KEGG" id="mfel:JPM2_4380"/>
<proteinExistence type="predicted"/>
<evidence type="ECO:0000313" key="2">
    <source>
        <dbReference type="Proteomes" id="UP000464317"/>
    </source>
</evidence>
<evidence type="ECO:0008006" key="3">
    <source>
        <dbReference type="Google" id="ProtNLM"/>
    </source>
</evidence>
<dbReference type="RefSeq" id="WP_161553196.1">
    <property type="nucleotide sequence ID" value="NZ_AP022325.1"/>
</dbReference>
<dbReference type="AlphaFoldDB" id="A0A809RS27"/>
<reference evidence="1 2" key="1">
    <citation type="submission" date="2020-01" db="EMBL/GenBank/DDBJ databases">
        <title>Complete genome sequence of Mycoplasma felis strain Myco-2.</title>
        <authorList>
            <person name="Kinoshita Y."/>
            <person name="Niwa H."/>
            <person name="Uchida-Fujii E."/>
            <person name="Nukada T."/>
        </authorList>
    </citation>
    <scope>NUCLEOTIDE SEQUENCE [LARGE SCALE GENOMIC DNA]</scope>
    <source>
        <strain evidence="1 2">Myco-2</strain>
    </source>
</reference>
<dbReference type="EMBL" id="AP022325">
    <property type="protein sequence ID" value="BBU47745.1"/>
    <property type="molecule type" value="Genomic_DNA"/>
</dbReference>
<gene>
    <name evidence="1" type="ORF">JPM2_4380</name>
</gene>
<evidence type="ECO:0000313" key="1">
    <source>
        <dbReference type="EMBL" id="BBU47745.1"/>
    </source>
</evidence>